<evidence type="ECO:0000256" key="2">
    <source>
        <dbReference type="SAM" id="SignalP"/>
    </source>
</evidence>
<protein>
    <recommendedName>
        <fullName evidence="5">Lipoprotein</fullName>
    </recommendedName>
</protein>
<keyword evidence="2" id="KW-0732">Signal</keyword>
<comment type="caution">
    <text evidence="3">The sequence shown here is derived from an EMBL/GenBank/DDBJ whole genome shotgun (WGS) entry which is preliminary data.</text>
</comment>
<feature type="chain" id="PRO_5037373391" description="Lipoprotein" evidence="2">
    <location>
        <begin position="23"/>
        <end position="212"/>
    </location>
</feature>
<sequence length="212" mass="23801">MKTVKLVLLTAAAMMLMAGCFAMESERSEEVDNGNQEPIIVKSSSDETISGLEEKILEMNEEIEVLEELNRQYAAFLESSMEYMNEEDLKSLARLKHRYTLMINGEVLEGAQAVTVPEGPVEVKIVSEMLLDINLPQKLESAGTLTGSVDEHISFREVDPEEMDVTDGTHVQAFIYTFSKEKPLERLTIYLSDELKGHLELDGNEIEINIAK</sequence>
<evidence type="ECO:0000256" key="1">
    <source>
        <dbReference type="SAM" id="Coils"/>
    </source>
</evidence>
<dbReference type="AlphaFoldDB" id="A0A939H683"/>
<evidence type="ECO:0000313" key="3">
    <source>
        <dbReference type="EMBL" id="MBO1264954.1"/>
    </source>
</evidence>
<organism evidence="3 4">
    <name type="scientific">Proteiniclasticum aestuarii</name>
    <dbReference type="NCBI Taxonomy" id="2817862"/>
    <lineage>
        <taxon>Bacteria</taxon>
        <taxon>Bacillati</taxon>
        <taxon>Bacillota</taxon>
        <taxon>Clostridia</taxon>
        <taxon>Eubacteriales</taxon>
        <taxon>Clostridiaceae</taxon>
        <taxon>Proteiniclasticum</taxon>
    </lineage>
</organism>
<feature type="coiled-coil region" evidence="1">
    <location>
        <begin position="49"/>
        <end position="86"/>
    </location>
</feature>
<dbReference type="PROSITE" id="PS51257">
    <property type="entry name" value="PROKAR_LIPOPROTEIN"/>
    <property type="match status" value="1"/>
</dbReference>
<dbReference type="Proteomes" id="UP000664218">
    <property type="component" value="Unassembled WGS sequence"/>
</dbReference>
<feature type="signal peptide" evidence="2">
    <location>
        <begin position="1"/>
        <end position="22"/>
    </location>
</feature>
<gene>
    <name evidence="3" type="ORF">J3A84_07925</name>
</gene>
<keyword evidence="4" id="KW-1185">Reference proteome</keyword>
<evidence type="ECO:0008006" key="5">
    <source>
        <dbReference type="Google" id="ProtNLM"/>
    </source>
</evidence>
<name>A0A939H683_9CLOT</name>
<keyword evidence="1" id="KW-0175">Coiled coil</keyword>
<evidence type="ECO:0000313" key="4">
    <source>
        <dbReference type="Proteomes" id="UP000664218"/>
    </source>
</evidence>
<proteinExistence type="predicted"/>
<reference evidence="3" key="1">
    <citation type="submission" date="2021-03" db="EMBL/GenBank/DDBJ databases">
        <title>Proteiniclasticum marinus sp. nov., isolated from tidal flat sediment.</title>
        <authorList>
            <person name="Namirimu T."/>
            <person name="Yang J.-A."/>
            <person name="Yang S.-H."/>
            <person name="Kim Y.-J."/>
            <person name="Kwon K.K."/>
        </authorList>
    </citation>
    <scope>NUCLEOTIDE SEQUENCE</scope>
    <source>
        <strain evidence="3">SCR006</strain>
    </source>
</reference>
<accession>A0A939H683</accession>
<dbReference type="EMBL" id="JAFNJU010000005">
    <property type="protein sequence ID" value="MBO1264954.1"/>
    <property type="molecule type" value="Genomic_DNA"/>
</dbReference>
<dbReference type="RefSeq" id="WP_207599474.1">
    <property type="nucleotide sequence ID" value="NZ_JAFNJU010000005.1"/>
</dbReference>